<evidence type="ECO:0000256" key="2">
    <source>
        <dbReference type="ARBA" id="ARBA00010581"/>
    </source>
</evidence>
<feature type="transmembrane region" description="Helical" evidence="8">
    <location>
        <begin position="178"/>
        <end position="198"/>
    </location>
</feature>
<dbReference type="Pfam" id="PF00510">
    <property type="entry name" value="COX3"/>
    <property type="match status" value="1"/>
</dbReference>
<evidence type="ECO:0000256" key="5">
    <source>
        <dbReference type="ARBA" id="ARBA00022989"/>
    </source>
</evidence>
<accession>A0A1M6DDW8</accession>
<dbReference type="SUPFAM" id="SSF81452">
    <property type="entry name" value="Cytochrome c oxidase subunit III-like"/>
    <property type="match status" value="1"/>
</dbReference>
<dbReference type="STRING" id="198092.SAMN02745194_00903"/>
<evidence type="ECO:0000256" key="1">
    <source>
        <dbReference type="ARBA" id="ARBA00004651"/>
    </source>
</evidence>
<dbReference type="OrthoDB" id="7470475at2"/>
<feature type="transmembrane region" description="Helical" evidence="8">
    <location>
        <begin position="96"/>
        <end position="113"/>
    </location>
</feature>
<evidence type="ECO:0000313" key="10">
    <source>
        <dbReference type="EMBL" id="SHI71168.1"/>
    </source>
</evidence>
<keyword evidence="6 8" id="KW-0472">Membrane</keyword>
<feature type="transmembrane region" description="Helical" evidence="8">
    <location>
        <begin position="65"/>
        <end position="84"/>
    </location>
</feature>
<evidence type="ECO:0000256" key="6">
    <source>
        <dbReference type="ARBA" id="ARBA00023136"/>
    </source>
</evidence>
<gene>
    <name evidence="10" type="ORF">SAMN02745194_00903</name>
</gene>
<evidence type="ECO:0000256" key="3">
    <source>
        <dbReference type="ARBA" id="ARBA00022475"/>
    </source>
</evidence>
<name>A0A1M6DDW8_9PROT</name>
<evidence type="ECO:0000259" key="9">
    <source>
        <dbReference type="PROSITE" id="PS50253"/>
    </source>
</evidence>
<dbReference type="PROSITE" id="PS50253">
    <property type="entry name" value="COX3"/>
    <property type="match status" value="1"/>
</dbReference>
<dbReference type="PANTHER" id="PTHR11403:SF2">
    <property type="entry name" value="CYTOCHROME BO(3) UBIQUINOL OXIDASE SUBUNIT 3"/>
    <property type="match status" value="1"/>
</dbReference>
<feature type="transmembrane region" description="Helical" evidence="8">
    <location>
        <begin position="133"/>
        <end position="158"/>
    </location>
</feature>
<dbReference type="GO" id="GO:0005886">
    <property type="term" value="C:plasma membrane"/>
    <property type="evidence" value="ECO:0007669"/>
    <property type="project" value="UniProtKB-SubCell"/>
</dbReference>
<dbReference type="GO" id="GO:0004129">
    <property type="term" value="F:cytochrome-c oxidase activity"/>
    <property type="evidence" value="ECO:0007669"/>
    <property type="project" value="InterPro"/>
</dbReference>
<dbReference type="RefSeq" id="WP_073131926.1">
    <property type="nucleotide sequence ID" value="NZ_FQZF01000004.1"/>
</dbReference>
<feature type="domain" description="Heme-copper oxidase subunit III family profile" evidence="9">
    <location>
        <begin position="1"/>
        <end position="199"/>
    </location>
</feature>
<comment type="subcellular location">
    <subcellularLocation>
        <location evidence="1 7">Cell membrane</location>
        <topology evidence="1 7">Multi-pass membrane protein</topology>
    </subcellularLocation>
</comment>
<dbReference type="PANTHER" id="PTHR11403">
    <property type="entry name" value="CYTOCHROME C OXIDASE SUBUNIT III"/>
    <property type="match status" value="1"/>
</dbReference>
<dbReference type="EMBL" id="FQZF01000004">
    <property type="protein sequence ID" value="SHI71168.1"/>
    <property type="molecule type" value="Genomic_DNA"/>
</dbReference>
<dbReference type="InterPro" id="IPR013833">
    <property type="entry name" value="Cyt_c_oxidase_su3_a-hlx"/>
</dbReference>
<reference evidence="10 11" key="1">
    <citation type="submission" date="2016-11" db="EMBL/GenBank/DDBJ databases">
        <authorList>
            <person name="Jaros S."/>
            <person name="Januszkiewicz K."/>
            <person name="Wedrychowicz H."/>
        </authorList>
    </citation>
    <scope>NUCLEOTIDE SEQUENCE [LARGE SCALE GENOMIC DNA]</scope>
    <source>
        <strain evidence="10 11">DSM 14916</strain>
    </source>
</reference>
<keyword evidence="3" id="KW-1003">Cell membrane</keyword>
<keyword evidence="11" id="KW-1185">Reference proteome</keyword>
<dbReference type="Proteomes" id="UP000184387">
    <property type="component" value="Unassembled WGS sequence"/>
</dbReference>
<dbReference type="InterPro" id="IPR035973">
    <property type="entry name" value="Cyt_c_oxidase_su3-like_sf"/>
</dbReference>
<keyword evidence="4 7" id="KW-0812">Transmembrane</keyword>
<dbReference type="InterPro" id="IPR024791">
    <property type="entry name" value="Cyt_c/ubiquinol_Oxase_su3"/>
</dbReference>
<sequence length="200" mass="21882">MKPRIVADLSHLPLHGAGSASLTWWGTLAFMLIEGTGFALGVGVYLYLASLAPEWPLGAAAPDPLWGTLITAALVISVVPNMLVSRWAAAHDLRKVRIGLIVMTVLGIVPLVLRVYEFGALNVSWDSNAYGSIVWVLLGLHTTHLITDVADTVVLLAVMFTRHGDNKRRYGDVQDNALYWNFVTLTWLPVYACLYGLARL</sequence>
<comment type="similarity">
    <text evidence="2 7">Belongs to the cytochrome c oxidase subunit 3 family.</text>
</comment>
<evidence type="ECO:0000313" key="11">
    <source>
        <dbReference type="Proteomes" id="UP000184387"/>
    </source>
</evidence>
<evidence type="ECO:0000256" key="4">
    <source>
        <dbReference type="ARBA" id="ARBA00022692"/>
    </source>
</evidence>
<evidence type="ECO:0000256" key="8">
    <source>
        <dbReference type="SAM" id="Phobius"/>
    </source>
</evidence>
<dbReference type="GO" id="GO:0019646">
    <property type="term" value="P:aerobic electron transport chain"/>
    <property type="evidence" value="ECO:0007669"/>
    <property type="project" value="InterPro"/>
</dbReference>
<evidence type="ECO:0000256" key="7">
    <source>
        <dbReference type="RuleBase" id="RU003376"/>
    </source>
</evidence>
<feature type="transmembrane region" description="Helical" evidence="8">
    <location>
        <begin position="21"/>
        <end position="45"/>
    </location>
</feature>
<organism evidence="10 11">
    <name type="scientific">Muricoccus roseus</name>
    <dbReference type="NCBI Taxonomy" id="198092"/>
    <lineage>
        <taxon>Bacteria</taxon>
        <taxon>Pseudomonadati</taxon>
        <taxon>Pseudomonadota</taxon>
        <taxon>Alphaproteobacteria</taxon>
        <taxon>Acetobacterales</taxon>
        <taxon>Roseomonadaceae</taxon>
        <taxon>Muricoccus</taxon>
    </lineage>
</organism>
<dbReference type="InterPro" id="IPR000298">
    <property type="entry name" value="Cyt_c_oxidase-like_su3"/>
</dbReference>
<dbReference type="Gene3D" id="1.20.120.80">
    <property type="entry name" value="Cytochrome c oxidase, subunit III, four-helix bundle"/>
    <property type="match status" value="1"/>
</dbReference>
<protein>
    <submittedName>
        <fullName evidence="10">Heme/copper-type cytochrome/quinol oxidase, subunit 3</fullName>
    </submittedName>
</protein>
<proteinExistence type="inferred from homology"/>
<keyword evidence="5 8" id="KW-1133">Transmembrane helix</keyword>
<dbReference type="AlphaFoldDB" id="A0A1M6DDW8"/>